<protein>
    <recommendedName>
        <fullName evidence="2">HNH nuclease domain-containing protein</fullName>
    </recommendedName>
</protein>
<feature type="region of interest" description="Disordered" evidence="1">
    <location>
        <begin position="325"/>
        <end position="366"/>
    </location>
</feature>
<dbReference type="RefSeq" id="WP_152690853.1">
    <property type="nucleotide sequence ID" value="NZ_LBMC01000018.1"/>
</dbReference>
<dbReference type="AlphaFoldDB" id="A0A1H2KZI5"/>
<feature type="region of interest" description="Disordered" evidence="1">
    <location>
        <begin position="443"/>
        <end position="468"/>
    </location>
</feature>
<feature type="domain" description="HNH nuclease" evidence="2">
    <location>
        <begin position="527"/>
        <end position="579"/>
    </location>
</feature>
<proteinExistence type="predicted"/>
<sequence length="626" mass="67201">MRTALDSRTGLWAAEQIRLVQDDDPAVRRLDDAVAGFLLGRRSGRSGSGGDAGSGPVPVPSDLGSLPPGPQLGAALARVPVRRVSGHDTVEVMAAAYRQVCHAQGVFLRALLETGMRRPHTPEGVSRLQSPGEFAAEEARAALVWSRRRADSTFEFAWQVHERLPMLGEAMEAGVLDEPRARAFVHWTIGLDDDHAAQVIAALLPVAAGLLVGALIDRIKRAAIAIDPGWAERRYRAAVKGRRVEGSRNDDGTANVQGLDLPIDRAAAACDRIDTLARACKHARDARPIDHIRADLYLGMLDGTFERLTEDQIIEHVLAHPFTDLAEHEPGDGSGRSHGDASRPPSAAASDRRRADGAMSGGTTDEVATVGAAGPAVSGGSAGGWCVRELRVEVAALLGLNEHPAEIVGWDVIPATLARQLLATMSDAEWRWVICGHDGRPIDSGITRRRPSPRASGGPPAPAHSPGRGRSAIVELQLRAGELPDLIAAGRLCGWDTVLADLGAQHAASGAEDTATDDPFRRRARLRLRRVVQIRDRYCTHPACRAPASRTDQDHAVDHARGGPTDEANLGCCCRHDHRLKHDGGWRIVKHASDTTVWLSPLGHRHITRPPPVMPALPHVPEPPPF</sequence>
<feature type="compositionally biased region" description="Basic and acidic residues" evidence="1">
    <location>
        <begin position="325"/>
        <end position="341"/>
    </location>
</feature>
<dbReference type="InterPro" id="IPR003870">
    <property type="entry name" value="DUF222"/>
</dbReference>
<evidence type="ECO:0000256" key="1">
    <source>
        <dbReference type="SAM" id="MobiDB-lite"/>
    </source>
</evidence>
<dbReference type="Pfam" id="PF02720">
    <property type="entry name" value="DUF222"/>
    <property type="match status" value="1"/>
</dbReference>
<reference evidence="4" key="1">
    <citation type="submission" date="2016-10" db="EMBL/GenBank/DDBJ databases">
        <authorList>
            <person name="Varghese N."/>
            <person name="Submissions S."/>
        </authorList>
    </citation>
    <scope>NUCLEOTIDE SEQUENCE [LARGE SCALE GENOMIC DNA]</scope>
    <source>
        <strain evidence="4">DSM 45079</strain>
    </source>
</reference>
<dbReference type="OrthoDB" id="3568852at2"/>
<dbReference type="CDD" id="cd00085">
    <property type="entry name" value="HNHc"/>
    <property type="match status" value="1"/>
</dbReference>
<accession>A0A1H2KZI5</accession>
<feature type="region of interest" description="Disordered" evidence="1">
    <location>
        <begin position="41"/>
        <end position="70"/>
    </location>
</feature>
<evidence type="ECO:0000313" key="3">
    <source>
        <dbReference type="EMBL" id="SDU74099.1"/>
    </source>
</evidence>
<dbReference type="STRING" id="419479.SAMN04488563_4674"/>
<evidence type="ECO:0000313" key="4">
    <source>
        <dbReference type="Proteomes" id="UP000182977"/>
    </source>
</evidence>
<dbReference type="InterPro" id="IPR003615">
    <property type="entry name" value="HNH_nuc"/>
</dbReference>
<evidence type="ECO:0000259" key="2">
    <source>
        <dbReference type="SMART" id="SM00507"/>
    </source>
</evidence>
<gene>
    <name evidence="3" type="ORF">SAMN04488563_4674</name>
</gene>
<feature type="compositionally biased region" description="Low complexity" evidence="1">
    <location>
        <begin position="453"/>
        <end position="468"/>
    </location>
</feature>
<dbReference type="SMART" id="SM00507">
    <property type="entry name" value="HNHc"/>
    <property type="match status" value="1"/>
</dbReference>
<dbReference type="EMBL" id="LT629791">
    <property type="protein sequence ID" value="SDU74099.1"/>
    <property type="molecule type" value="Genomic_DNA"/>
</dbReference>
<name>A0A1H2KZI5_9ACTN</name>
<dbReference type="Gene3D" id="1.10.30.50">
    <property type="match status" value="1"/>
</dbReference>
<keyword evidence="4" id="KW-1185">Reference proteome</keyword>
<organism evidence="3 4">
    <name type="scientific">Jiangella alkaliphila</name>
    <dbReference type="NCBI Taxonomy" id="419479"/>
    <lineage>
        <taxon>Bacteria</taxon>
        <taxon>Bacillati</taxon>
        <taxon>Actinomycetota</taxon>
        <taxon>Actinomycetes</taxon>
        <taxon>Jiangellales</taxon>
        <taxon>Jiangellaceae</taxon>
        <taxon>Jiangella</taxon>
    </lineage>
</organism>
<dbReference type="Proteomes" id="UP000182977">
    <property type="component" value="Chromosome I"/>
</dbReference>